<evidence type="ECO:0008006" key="3">
    <source>
        <dbReference type="Google" id="ProtNLM"/>
    </source>
</evidence>
<gene>
    <name evidence="1" type="ORF">GCM10009627_01900</name>
</gene>
<evidence type="ECO:0000313" key="1">
    <source>
        <dbReference type="EMBL" id="GAA1491844.1"/>
    </source>
</evidence>
<comment type="caution">
    <text evidence="1">The sequence shown here is derived from an EMBL/GenBank/DDBJ whole genome shotgun (WGS) entry which is preliminary data.</text>
</comment>
<dbReference type="Proteomes" id="UP001501742">
    <property type="component" value="Unassembled WGS sequence"/>
</dbReference>
<dbReference type="RefSeq" id="WP_204609465.1">
    <property type="nucleotide sequence ID" value="NZ_BAAAJX010000002.1"/>
</dbReference>
<keyword evidence="2" id="KW-1185">Reference proteome</keyword>
<sequence>MAEMTAAEYAAAQGISVRRVQAAAASGALPARRLAGRWLIDVGAPRRRRAGRPLSARSSRALCSRLSGDPDWADGLSNTERARVRARLDSLPESRVPWQVIADWTRAEHAAPVGYRVADGDLDDLAQDHRLVATGVSDPRVGVSDAGIVVAHVARADLRAVEQEFLLVRVPDRPNVLLYVDDERPNRPVPLGTLIFDLAHSAGPRERSVVGDLVRTAL</sequence>
<accession>A0ABP4JZV6</accession>
<name>A0ABP4JZV6_9MICO</name>
<dbReference type="EMBL" id="BAAAJX010000002">
    <property type="protein sequence ID" value="GAA1491844.1"/>
    <property type="molecule type" value="Genomic_DNA"/>
</dbReference>
<organism evidence="1 2">
    <name type="scientific">Curtobacterium herbarum</name>
    <dbReference type="NCBI Taxonomy" id="150122"/>
    <lineage>
        <taxon>Bacteria</taxon>
        <taxon>Bacillati</taxon>
        <taxon>Actinomycetota</taxon>
        <taxon>Actinomycetes</taxon>
        <taxon>Micrococcales</taxon>
        <taxon>Microbacteriaceae</taxon>
        <taxon>Curtobacterium</taxon>
    </lineage>
</organism>
<protein>
    <recommendedName>
        <fullName evidence="3">Helix-turn-helix domain-containing protein</fullName>
    </recommendedName>
</protein>
<evidence type="ECO:0000313" key="2">
    <source>
        <dbReference type="Proteomes" id="UP001501742"/>
    </source>
</evidence>
<reference evidence="2" key="1">
    <citation type="journal article" date="2019" name="Int. J. Syst. Evol. Microbiol.">
        <title>The Global Catalogue of Microorganisms (GCM) 10K type strain sequencing project: providing services to taxonomists for standard genome sequencing and annotation.</title>
        <authorList>
            <consortium name="The Broad Institute Genomics Platform"/>
            <consortium name="The Broad Institute Genome Sequencing Center for Infectious Disease"/>
            <person name="Wu L."/>
            <person name="Ma J."/>
        </authorList>
    </citation>
    <scope>NUCLEOTIDE SEQUENCE [LARGE SCALE GENOMIC DNA]</scope>
    <source>
        <strain evidence="2">JCM 12140</strain>
    </source>
</reference>
<proteinExistence type="predicted"/>